<gene>
    <name evidence="2" type="ORF">V5799_030722</name>
</gene>
<name>A0AAQ4EMK9_AMBAM</name>
<comment type="caution">
    <text evidence="2">The sequence shown here is derived from an EMBL/GenBank/DDBJ whole genome shotgun (WGS) entry which is preliminary data.</text>
</comment>
<sequence>MSRSGQRKVSSETVIYVTAAPSDNDQPAPASSSRRGRVQSTSSRKTVYKVMQKPAPSPPPELEDDRNEISLSVSLEENSVTTEMSPVVRVVPYGASIVLEQVTQMPRSSSSSRALPPRRKSLPASSPPMRSRARSQSLSRSRSRPLSPAVVKVVQEQSWYDSEPEPEPEPERESDEAEEADIKIKFEIAARSGSDEESRKEPSRKPRKTPDPCLDCLEEFLRRKRAEQQRKGSPDVSSQVEVTVSGRRICSQRSSKSVASSSVPSYRCPKCHKCKSCGSISISMPP</sequence>
<feature type="region of interest" description="Disordered" evidence="1">
    <location>
        <begin position="225"/>
        <end position="245"/>
    </location>
</feature>
<evidence type="ECO:0000256" key="1">
    <source>
        <dbReference type="SAM" id="MobiDB-lite"/>
    </source>
</evidence>
<feature type="compositionally biased region" description="Low complexity" evidence="1">
    <location>
        <begin position="106"/>
        <end position="115"/>
    </location>
</feature>
<evidence type="ECO:0000313" key="2">
    <source>
        <dbReference type="EMBL" id="KAK8775940.1"/>
    </source>
</evidence>
<keyword evidence="3" id="KW-1185">Reference proteome</keyword>
<feature type="region of interest" description="Disordered" evidence="1">
    <location>
        <begin position="102"/>
        <end position="213"/>
    </location>
</feature>
<dbReference type="AlphaFoldDB" id="A0AAQ4EMK9"/>
<feature type="compositionally biased region" description="Polar residues" evidence="1">
    <location>
        <begin position="69"/>
        <end position="84"/>
    </location>
</feature>
<feature type="compositionally biased region" description="Low complexity" evidence="1">
    <location>
        <begin position="122"/>
        <end position="149"/>
    </location>
</feature>
<dbReference type="Proteomes" id="UP001321473">
    <property type="component" value="Unassembled WGS sequence"/>
</dbReference>
<dbReference type="EMBL" id="JARKHS020013527">
    <property type="protein sequence ID" value="KAK8775940.1"/>
    <property type="molecule type" value="Genomic_DNA"/>
</dbReference>
<feature type="compositionally biased region" description="Polar residues" evidence="1">
    <location>
        <begin position="1"/>
        <end position="13"/>
    </location>
</feature>
<feature type="compositionally biased region" description="Basic and acidic residues" evidence="1">
    <location>
        <begin position="180"/>
        <end position="210"/>
    </location>
</feature>
<feature type="compositionally biased region" description="Polar residues" evidence="1">
    <location>
        <begin position="21"/>
        <end position="45"/>
    </location>
</feature>
<reference evidence="2 3" key="1">
    <citation type="journal article" date="2023" name="Arcadia Sci">
        <title>De novo assembly of a long-read Amblyomma americanum tick genome.</title>
        <authorList>
            <person name="Chou S."/>
            <person name="Poskanzer K.E."/>
            <person name="Rollins M."/>
            <person name="Thuy-Boun P.S."/>
        </authorList>
    </citation>
    <scope>NUCLEOTIDE SEQUENCE [LARGE SCALE GENOMIC DNA]</scope>
    <source>
        <strain evidence="2">F_SG_1</strain>
        <tissue evidence="2">Salivary glands</tissue>
    </source>
</reference>
<feature type="compositionally biased region" description="Acidic residues" evidence="1">
    <location>
        <begin position="162"/>
        <end position="179"/>
    </location>
</feature>
<evidence type="ECO:0000313" key="3">
    <source>
        <dbReference type="Proteomes" id="UP001321473"/>
    </source>
</evidence>
<protein>
    <submittedName>
        <fullName evidence="2">Uncharacterized protein</fullName>
    </submittedName>
</protein>
<organism evidence="2 3">
    <name type="scientific">Amblyomma americanum</name>
    <name type="common">Lone star tick</name>
    <dbReference type="NCBI Taxonomy" id="6943"/>
    <lineage>
        <taxon>Eukaryota</taxon>
        <taxon>Metazoa</taxon>
        <taxon>Ecdysozoa</taxon>
        <taxon>Arthropoda</taxon>
        <taxon>Chelicerata</taxon>
        <taxon>Arachnida</taxon>
        <taxon>Acari</taxon>
        <taxon>Parasitiformes</taxon>
        <taxon>Ixodida</taxon>
        <taxon>Ixodoidea</taxon>
        <taxon>Ixodidae</taxon>
        <taxon>Amblyomminae</taxon>
        <taxon>Amblyomma</taxon>
    </lineage>
</organism>
<accession>A0AAQ4EMK9</accession>
<proteinExistence type="predicted"/>
<feature type="region of interest" description="Disordered" evidence="1">
    <location>
        <begin position="1"/>
        <end position="87"/>
    </location>
</feature>